<dbReference type="SUPFAM" id="SSF56219">
    <property type="entry name" value="DNase I-like"/>
    <property type="match status" value="1"/>
</dbReference>
<dbReference type="InterPro" id="IPR005135">
    <property type="entry name" value="Endo/exonuclease/phosphatase"/>
</dbReference>
<sequence length="358" mass="39491">MRWVGRIAIGLLVVVVLLAATVWFTTFHPDDVQAEDVVCADDAPTLQPGQDVTILSWNVQYMAGKDYVFFYDLLDESGPDERPSPEAITATFEEVARVIGDVDPDVILLQEVDDGAARTDGEDQLARLLDMVSPDYACHTSAFYWKAAWVPHPRILGSVGMKLSTVSRYRIEDATRYALPIIPADPVTEQFGLKRAILEASLPVEGGESLLTYNTHFDAFAQGTDTMQRQVAQASERLAFVTAQQIPWVFGGDLNLLPPGPQYDDLGSDEQAYYLPDSELAVLTDAYPVVPSLEESNGPGRASWYTHFPNAPTIDRPDRTIDFVFLSPLLGLGDHEVRQADTLDISDHLPVILDVTLP</sequence>
<dbReference type="PANTHER" id="PTHR14859">
    <property type="entry name" value="CALCOFLUOR WHITE HYPERSENSITIVE PROTEIN PRECURSOR"/>
    <property type="match status" value="1"/>
</dbReference>
<keyword evidence="3" id="KW-1185">Reference proteome</keyword>
<dbReference type="GO" id="GO:0004527">
    <property type="term" value="F:exonuclease activity"/>
    <property type="evidence" value="ECO:0007669"/>
    <property type="project" value="UniProtKB-KW"/>
</dbReference>
<dbReference type="Proteomes" id="UP000264006">
    <property type="component" value="Chromosome"/>
</dbReference>
<dbReference type="Gene3D" id="3.60.10.10">
    <property type="entry name" value="Endonuclease/exonuclease/phosphatase"/>
    <property type="match status" value="1"/>
</dbReference>
<dbReference type="OrthoDB" id="155529at2"/>
<reference evidence="2 3" key="1">
    <citation type="submission" date="2018-09" db="EMBL/GenBank/DDBJ databases">
        <title>Complete genome sequence of Euzebya sp. DY32-46 isolated from seawater of Pacific Ocean.</title>
        <authorList>
            <person name="Xu L."/>
            <person name="Wu Y.-H."/>
            <person name="Xu X.-W."/>
        </authorList>
    </citation>
    <scope>NUCLEOTIDE SEQUENCE [LARGE SCALE GENOMIC DNA]</scope>
    <source>
        <strain evidence="2 3">DY32-46</strain>
    </source>
</reference>
<dbReference type="InterPro" id="IPR051916">
    <property type="entry name" value="GPI-anchor_lipid_remodeler"/>
</dbReference>
<dbReference type="RefSeq" id="WP_114589778.1">
    <property type="nucleotide sequence ID" value="NZ_CP031165.1"/>
</dbReference>
<protein>
    <submittedName>
        <fullName evidence="2">Endonuclease/exonuclease/phosphatase family protein</fullName>
    </submittedName>
</protein>
<dbReference type="AlphaFoldDB" id="A0A346XRP9"/>
<evidence type="ECO:0000313" key="2">
    <source>
        <dbReference type="EMBL" id="AXV04896.1"/>
    </source>
</evidence>
<evidence type="ECO:0000313" key="3">
    <source>
        <dbReference type="Proteomes" id="UP000264006"/>
    </source>
</evidence>
<keyword evidence="2" id="KW-0378">Hydrolase</keyword>
<keyword evidence="2" id="KW-0540">Nuclease</keyword>
<feature type="domain" description="Endonuclease/exonuclease/phosphatase" evidence="1">
    <location>
        <begin position="55"/>
        <end position="348"/>
    </location>
</feature>
<dbReference type="InterPro" id="IPR036691">
    <property type="entry name" value="Endo/exonu/phosph_ase_sf"/>
</dbReference>
<gene>
    <name evidence="2" type="ORF">DVS28_a0188</name>
</gene>
<organism evidence="2 3">
    <name type="scientific">Euzebya pacifica</name>
    <dbReference type="NCBI Taxonomy" id="1608957"/>
    <lineage>
        <taxon>Bacteria</taxon>
        <taxon>Bacillati</taxon>
        <taxon>Actinomycetota</taxon>
        <taxon>Nitriliruptoria</taxon>
        <taxon>Euzebyales</taxon>
    </lineage>
</organism>
<keyword evidence="2" id="KW-0255">Endonuclease</keyword>
<dbReference type="KEGG" id="euz:DVS28_a0188"/>
<keyword evidence="2" id="KW-0269">Exonuclease</keyword>
<proteinExistence type="predicted"/>
<dbReference type="GO" id="GO:0004519">
    <property type="term" value="F:endonuclease activity"/>
    <property type="evidence" value="ECO:0007669"/>
    <property type="project" value="UniProtKB-KW"/>
</dbReference>
<dbReference type="EMBL" id="CP031165">
    <property type="protein sequence ID" value="AXV04896.1"/>
    <property type="molecule type" value="Genomic_DNA"/>
</dbReference>
<dbReference type="Pfam" id="PF03372">
    <property type="entry name" value="Exo_endo_phos"/>
    <property type="match status" value="1"/>
</dbReference>
<name>A0A346XRP9_9ACTN</name>
<accession>A0A346XRP9</accession>
<dbReference type="GO" id="GO:0016020">
    <property type="term" value="C:membrane"/>
    <property type="evidence" value="ECO:0007669"/>
    <property type="project" value="GOC"/>
</dbReference>
<evidence type="ECO:0000259" key="1">
    <source>
        <dbReference type="Pfam" id="PF03372"/>
    </source>
</evidence>
<dbReference type="GO" id="GO:0006506">
    <property type="term" value="P:GPI anchor biosynthetic process"/>
    <property type="evidence" value="ECO:0007669"/>
    <property type="project" value="TreeGrafter"/>
</dbReference>
<dbReference type="PANTHER" id="PTHR14859:SF1">
    <property type="entry name" value="PGAP2-INTERACTING PROTEIN"/>
    <property type="match status" value="1"/>
</dbReference>